<protein>
    <submittedName>
        <fullName evidence="1">Uncharacterized protein</fullName>
    </submittedName>
</protein>
<sequence length="371" mass="41608">MSFTEFLENLETELASTARWPPSGPVPPSLSATNPAASSSSSSATRGRTFSKRVSPCLNPLERATYHELTTRRDEIDRKRSEIEFWKVYLDKGGEGGGGKGSSSFDLSKAKGKSKMSDQELDAELERKKAILEQFRKDVSLKKGMVDSIDLSHGQITVLSRGAPILEPTTKQSDSQSVETPQIYTTRQLIDLRDNRALEFLRIDAEIKDLRKQRLKISSQTLALRQETASKIQSIRRLRIQLTERRLSSSQNQTSQSSTSQSQSGTDEAGKDESRLILEKKIAKLYESLKEVRAKREMVKGVLRGLLLESGRDWARDPELRELVLSLEDDEENSEDEFLDDEGDLQGFDEEEQEEQEEGGQSGDDGESDAD</sequence>
<keyword evidence="2" id="KW-1185">Reference proteome</keyword>
<proteinExistence type="predicted"/>
<dbReference type="EMBL" id="KZ819836">
    <property type="protein sequence ID" value="PWN51527.1"/>
    <property type="molecule type" value="Genomic_DNA"/>
</dbReference>
<name>A0ACD0P0D8_9BASI</name>
<accession>A0ACD0P0D8</accession>
<dbReference type="Proteomes" id="UP000245626">
    <property type="component" value="Unassembled WGS sequence"/>
</dbReference>
<evidence type="ECO:0000313" key="2">
    <source>
        <dbReference type="Proteomes" id="UP000245626"/>
    </source>
</evidence>
<evidence type="ECO:0000313" key="1">
    <source>
        <dbReference type="EMBL" id="PWN51527.1"/>
    </source>
</evidence>
<organism evidence="1 2">
    <name type="scientific">Violaceomyces palustris</name>
    <dbReference type="NCBI Taxonomy" id="1673888"/>
    <lineage>
        <taxon>Eukaryota</taxon>
        <taxon>Fungi</taxon>
        <taxon>Dikarya</taxon>
        <taxon>Basidiomycota</taxon>
        <taxon>Ustilaginomycotina</taxon>
        <taxon>Ustilaginomycetes</taxon>
        <taxon>Violaceomycetales</taxon>
        <taxon>Violaceomycetaceae</taxon>
        <taxon>Violaceomyces</taxon>
    </lineage>
</organism>
<gene>
    <name evidence="1" type="ORF">IE53DRAFT_386084</name>
</gene>
<reference evidence="1 2" key="1">
    <citation type="journal article" date="2018" name="Mol. Biol. Evol.">
        <title>Broad Genomic Sampling Reveals a Smut Pathogenic Ancestry of the Fungal Clade Ustilaginomycotina.</title>
        <authorList>
            <person name="Kijpornyongpan T."/>
            <person name="Mondo S.J."/>
            <person name="Barry K."/>
            <person name="Sandor L."/>
            <person name="Lee J."/>
            <person name="Lipzen A."/>
            <person name="Pangilinan J."/>
            <person name="LaButti K."/>
            <person name="Hainaut M."/>
            <person name="Henrissat B."/>
            <person name="Grigoriev I.V."/>
            <person name="Spatafora J.W."/>
            <person name="Aime M.C."/>
        </authorList>
    </citation>
    <scope>NUCLEOTIDE SEQUENCE [LARGE SCALE GENOMIC DNA]</scope>
    <source>
        <strain evidence="1 2">SA 807</strain>
    </source>
</reference>